<protein>
    <submittedName>
        <fullName evidence="2">Uncharacterized protein</fullName>
    </submittedName>
</protein>
<keyword evidence="1" id="KW-1133">Transmembrane helix</keyword>
<sequence>MDMFVLAPVVDPFFSGLGVFKFLLAVFGHGEAPFHFFMSYGLMHLVLWFLLGVTPLLHAAGVTLGYFIPVPGG</sequence>
<reference evidence="2" key="1">
    <citation type="submission" date="2023-03" db="EMBL/GenBank/DDBJ databases">
        <title>Andean soil-derived lignocellulolytic bacterial consortium as a source of novel taxa and putative plastic-active enzymes.</title>
        <authorList>
            <person name="Diaz-Garcia L."/>
            <person name="Chuvochina M."/>
            <person name="Feuerriegel G."/>
            <person name="Bunk B."/>
            <person name="Sproer C."/>
            <person name="Streit W.R."/>
            <person name="Rodriguez L.M."/>
            <person name="Overmann J."/>
            <person name="Jimenez D.J."/>
        </authorList>
    </citation>
    <scope>NUCLEOTIDE SEQUENCE</scope>
    <source>
        <strain evidence="2">MAG 876</strain>
    </source>
</reference>
<dbReference type="Proteomes" id="UP001216329">
    <property type="component" value="Chromosome"/>
</dbReference>
<keyword evidence="1" id="KW-0812">Transmembrane</keyword>
<gene>
    <name evidence="2" type="ORF">P0Y58_06520</name>
</gene>
<feature type="transmembrane region" description="Helical" evidence="1">
    <location>
        <begin position="12"/>
        <end position="30"/>
    </location>
</feature>
<dbReference type="AlphaFoldDB" id="A0AAJ5WLL8"/>
<name>A0AAJ5WLL8_9PSED</name>
<evidence type="ECO:0000313" key="3">
    <source>
        <dbReference type="Proteomes" id="UP001216329"/>
    </source>
</evidence>
<accession>A0AAJ5WLL8</accession>
<evidence type="ECO:0000313" key="2">
    <source>
        <dbReference type="EMBL" id="WEK31847.1"/>
    </source>
</evidence>
<keyword evidence="1" id="KW-0472">Membrane</keyword>
<evidence type="ECO:0000256" key="1">
    <source>
        <dbReference type="SAM" id="Phobius"/>
    </source>
</evidence>
<feature type="transmembrane region" description="Helical" evidence="1">
    <location>
        <begin position="42"/>
        <end position="68"/>
    </location>
</feature>
<dbReference type="EMBL" id="CP119325">
    <property type="protein sequence ID" value="WEK31847.1"/>
    <property type="molecule type" value="Genomic_DNA"/>
</dbReference>
<proteinExistence type="predicted"/>
<organism evidence="2 3">
    <name type="scientific">Candidatus Pseudomonas phytovorans</name>
    <dbReference type="NCBI Taxonomy" id="3121377"/>
    <lineage>
        <taxon>Bacteria</taxon>
        <taxon>Pseudomonadati</taxon>
        <taxon>Pseudomonadota</taxon>
        <taxon>Gammaproteobacteria</taxon>
        <taxon>Pseudomonadales</taxon>
        <taxon>Pseudomonadaceae</taxon>
        <taxon>Pseudomonas</taxon>
    </lineage>
</organism>